<protein>
    <submittedName>
        <fullName evidence="10">DNA-binding transcriptional response regulator, NtrC family, contains REC, AAA-type ATPase, and a Fis-type DNA-binding domains</fullName>
    </submittedName>
</protein>
<keyword evidence="5" id="KW-0805">Transcription regulation</keyword>
<evidence type="ECO:0000313" key="10">
    <source>
        <dbReference type="EMBL" id="SKA68331.1"/>
    </source>
</evidence>
<organism evidence="10 11">
    <name type="scientific">Thiothrix eikelboomii</name>
    <dbReference type="NCBI Taxonomy" id="92487"/>
    <lineage>
        <taxon>Bacteria</taxon>
        <taxon>Pseudomonadati</taxon>
        <taxon>Pseudomonadota</taxon>
        <taxon>Gammaproteobacteria</taxon>
        <taxon>Thiotrichales</taxon>
        <taxon>Thiotrichaceae</taxon>
        <taxon>Thiothrix</taxon>
    </lineage>
</organism>
<name>A0A1T4VUZ9_9GAMM</name>
<dbReference type="InterPro" id="IPR011006">
    <property type="entry name" value="CheY-like_superfamily"/>
</dbReference>
<dbReference type="Pfam" id="PF00158">
    <property type="entry name" value="Sigma54_activat"/>
    <property type="match status" value="1"/>
</dbReference>
<keyword evidence="3" id="KW-0067">ATP-binding</keyword>
<evidence type="ECO:0000256" key="4">
    <source>
        <dbReference type="ARBA" id="ARBA00023012"/>
    </source>
</evidence>
<dbReference type="SMART" id="SM00448">
    <property type="entry name" value="REC"/>
    <property type="match status" value="1"/>
</dbReference>
<dbReference type="SUPFAM" id="SSF52172">
    <property type="entry name" value="CheY-like"/>
    <property type="match status" value="1"/>
</dbReference>
<dbReference type="SUPFAM" id="SSF46689">
    <property type="entry name" value="Homeodomain-like"/>
    <property type="match status" value="1"/>
</dbReference>
<evidence type="ECO:0000256" key="7">
    <source>
        <dbReference type="PROSITE-ProRule" id="PRU00169"/>
    </source>
</evidence>
<dbReference type="PANTHER" id="PTHR32071:SF17">
    <property type="entry name" value="TRANSCRIPTIONAL REGULATOR (NTRC FAMILY)"/>
    <property type="match status" value="1"/>
</dbReference>
<reference evidence="11" key="1">
    <citation type="submission" date="2017-02" db="EMBL/GenBank/DDBJ databases">
        <authorList>
            <person name="Varghese N."/>
            <person name="Submissions S."/>
        </authorList>
    </citation>
    <scope>NUCLEOTIDE SEQUENCE [LARGE SCALE GENOMIC DNA]</scope>
    <source>
        <strain evidence="11">ATCC 49788</strain>
    </source>
</reference>
<dbReference type="GO" id="GO:0005524">
    <property type="term" value="F:ATP binding"/>
    <property type="evidence" value="ECO:0007669"/>
    <property type="project" value="UniProtKB-KW"/>
</dbReference>
<gene>
    <name evidence="10" type="ORF">SAMN02745130_00267</name>
</gene>
<feature type="domain" description="Response regulatory" evidence="9">
    <location>
        <begin position="5"/>
        <end position="120"/>
    </location>
</feature>
<dbReference type="FunFam" id="3.40.50.2300:FF:000018">
    <property type="entry name" value="DNA-binding transcriptional regulator NtrC"/>
    <property type="match status" value="1"/>
</dbReference>
<accession>A0A1T4VUZ9</accession>
<dbReference type="Gene3D" id="1.10.10.60">
    <property type="entry name" value="Homeodomain-like"/>
    <property type="match status" value="1"/>
</dbReference>
<dbReference type="EMBL" id="FUYB01000001">
    <property type="protein sequence ID" value="SKA68331.1"/>
    <property type="molecule type" value="Genomic_DNA"/>
</dbReference>
<feature type="modified residue" description="4-aspartylphosphate" evidence="7">
    <location>
        <position position="54"/>
    </location>
</feature>
<dbReference type="Gene3D" id="3.40.50.2300">
    <property type="match status" value="1"/>
</dbReference>
<dbReference type="InterPro" id="IPR002197">
    <property type="entry name" value="HTH_Fis"/>
</dbReference>
<evidence type="ECO:0000259" key="8">
    <source>
        <dbReference type="PROSITE" id="PS50045"/>
    </source>
</evidence>
<dbReference type="PROSITE" id="PS50045">
    <property type="entry name" value="SIGMA54_INTERACT_4"/>
    <property type="match status" value="1"/>
</dbReference>
<dbReference type="InterPro" id="IPR027417">
    <property type="entry name" value="P-loop_NTPase"/>
</dbReference>
<dbReference type="GO" id="GO:0000160">
    <property type="term" value="P:phosphorelay signal transduction system"/>
    <property type="evidence" value="ECO:0007669"/>
    <property type="project" value="UniProtKB-KW"/>
</dbReference>
<evidence type="ECO:0000313" key="11">
    <source>
        <dbReference type="Proteomes" id="UP000190460"/>
    </source>
</evidence>
<dbReference type="InterPro" id="IPR058031">
    <property type="entry name" value="AAA_lid_NorR"/>
</dbReference>
<sequence>MTAQLILVVDDEPDIRQLISEILEDEGYRVEVAENAERAREIYRQRKPNLVLLDIWMPGLDGISLLKEWRSTNSLSGPVIMMSGHGTIETAVEATKLGAYDFIEKPLSLAKLLLTIENALRTSQLEQENQGLRRQMVFSHEIVGTGKAMQQLREQAGRMAQHDSSVLIYGEHGVGKEAVARYIHAQSLRRERPFVKVVLPLLEVGTVEQKLFGSEMDGKITYGLIDEAMSGCLYLAEVSELDTDSQKRLLAALQTKSFTRVGGSDPIDFDVQLIVSATHDLQDDIQAGDLNEELYYLLNVLPLQVPPLREHAEDVPELLNYYVNQLTAQDGLPYRHFTLPAQNFLRNHRWAGNILELRNLVHRLLILGTEVDISLEEAEEAVGATVPVFSSELGQMPESLYDLPLRQAREQFEHDYLIYQLKQVDGNVSKLADQVKMERTHLYRKMRSLGVDPKKYGR</sequence>
<dbReference type="Gene3D" id="3.40.50.300">
    <property type="entry name" value="P-loop containing nucleotide triphosphate hydrolases"/>
    <property type="match status" value="1"/>
</dbReference>
<feature type="domain" description="Sigma-54 factor interaction" evidence="8">
    <location>
        <begin position="142"/>
        <end position="366"/>
    </location>
</feature>
<evidence type="ECO:0000256" key="3">
    <source>
        <dbReference type="ARBA" id="ARBA00022840"/>
    </source>
</evidence>
<dbReference type="InterPro" id="IPR002078">
    <property type="entry name" value="Sigma_54_int"/>
</dbReference>
<dbReference type="CDD" id="cd17550">
    <property type="entry name" value="REC_NtrX-like"/>
    <property type="match status" value="1"/>
</dbReference>
<keyword evidence="11" id="KW-1185">Reference proteome</keyword>
<keyword evidence="1 7" id="KW-0597">Phosphoprotein</keyword>
<dbReference type="Pfam" id="PF25601">
    <property type="entry name" value="AAA_lid_14"/>
    <property type="match status" value="1"/>
</dbReference>
<dbReference type="SUPFAM" id="SSF52540">
    <property type="entry name" value="P-loop containing nucleoside triphosphate hydrolases"/>
    <property type="match status" value="1"/>
</dbReference>
<dbReference type="InterPro" id="IPR009057">
    <property type="entry name" value="Homeodomain-like_sf"/>
</dbReference>
<dbReference type="GO" id="GO:0043565">
    <property type="term" value="F:sequence-specific DNA binding"/>
    <property type="evidence" value="ECO:0007669"/>
    <property type="project" value="InterPro"/>
</dbReference>
<dbReference type="RefSeq" id="WP_078920772.1">
    <property type="nucleotide sequence ID" value="NZ_FUYB01000001.1"/>
</dbReference>
<evidence type="ECO:0000256" key="2">
    <source>
        <dbReference type="ARBA" id="ARBA00022741"/>
    </source>
</evidence>
<dbReference type="Pfam" id="PF00072">
    <property type="entry name" value="Response_reg"/>
    <property type="match status" value="1"/>
</dbReference>
<dbReference type="STRING" id="92487.SAMN02745130_00267"/>
<dbReference type="GO" id="GO:0006355">
    <property type="term" value="P:regulation of DNA-templated transcription"/>
    <property type="evidence" value="ECO:0007669"/>
    <property type="project" value="InterPro"/>
</dbReference>
<evidence type="ECO:0000256" key="1">
    <source>
        <dbReference type="ARBA" id="ARBA00022553"/>
    </source>
</evidence>
<dbReference type="OrthoDB" id="5297379at2"/>
<proteinExistence type="predicted"/>
<keyword evidence="10" id="KW-0238">DNA-binding</keyword>
<dbReference type="Pfam" id="PF02954">
    <property type="entry name" value="HTH_8"/>
    <property type="match status" value="1"/>
</dbReference>
<dbReference type="PANTHER" id="PTHR32071">
    <property type="entry name" value="TRANSCRIPTIONAL REGULATORY PROTEIN"/>
    <property type="match status" value="1"/>
</dbReference>
<dbReference type="Proteomes" id="UP000190460">
    <property type="component" value="Unassembled WGS sequence"/>
</dbReference>
<evidence type="ECO:0000259" key="9">
    <source>
        <dbReference type="PROSITE" id="PS50110"/>
    </source>
</evidence>
<evidence type="ECO:0000256" key="6">
    <source>
        <dbReference type="ARBA" id="ARBA00023163"/>
    </source>
</evidence>
<evidence type="ECO:0000256" key="5">
    <source>
        <dbReference type="ARBA" id="ARBA00023015"/>
    </source>
</evidence>
<dbReference type="PROSITE" id="PS50110">
    <property type="entry name" value="RESPONSE_REGULATORY"/>
    <property type="match status" value="1"/>
</dbReference>
<dbReference type="CDD" id="cd00009">
    <property type="entry name" value="AAA"/>
    <property type="match status" value="1"/>
</dbReference>
<keyword evidence="4" id="KW-0902">Two-component regulatory system</keyword>
<dbReference type="AlphaFoldDB" id="A0A1T4VUZ9"/>
<keyword evidence="2" id="KW-0547">Nucleotide-binding</keyword>
<dbReference type="InterPro" id="IPR001789">
    <property type="entry name" value="Sig_transdc_resp-reg_receiver"/>
</dbReference>
<dbReference type="Gene3D" id="1.10.8.60">
    <property type="match status" value="1"/>
</dbReference>
<keyword evidence="6" id="KW-0804">Transcription</keyword>